<accession>A0A1A5I353</accession>
<dbReference type="AlphaFoldDB" id="A0A1A5I353"/>
<proteinExistence type="predicted"/>
<dbReference type="Proteomes" id="UP000093748">
    <property type="component" value="Unassembled WGS sequence"/>
</dbReference>
<feature type="domain" description="Response regulatory" evidence="7">
    <location>
        <begin position="6"/>
        <end position="121"/>
    </location>
</feature>
<evidence type="ECO:0000256" key="5">
    <source>
        <dbReference type="PROSITE-ProRule" id="PRU00169"/>
    </source>
</evidence>
<dbReference type="GeneID" id="66681062"/>
<feature type="domain" description="HTH luxR-type" evidence="6">
    <location>
        <begin position="148"/>
        <end position="213"/>
    </location>
</feature>
<evidence type="ECO:0000313" key="9">
    <source>
        <dbReference type="Proteomes" id="UP000093748"/>
    </source>
</evidence>
<dbReference type="SMART" id="SM00448">
    <property type="entry name" value="REC"/>
    <property type="match status" value="1"/>
</dbReference>
<dbReference type="OrthoDB" id="9814495at2"/>
<dbReference type="InterPro" id="IPR039420">
    <property type="entry name" value="WalR-like"/>
</dbReference>
<reference evidence="9" key="1">
    <citation type="submission" date="2016-06" db="EMBL/GenBank/DDBJ databases">
        <title>NZP2037 Pacbio-Illumina hybrid assembly.</title>
        <authorList>
            <person name="Ramsay J.P."/>
        </authorList>
    </citation>
    <scope>NUCLEOTIDE SEQUENCE [LARGE SCALE GENOMIC DNA]</scope>
    <source>
        <strain evidence="9">R7ANS::ICEMlSym2042</strain>
    </source>
</reference>
<gene>
    <name evidence="8" type="ORF">BAE39_04380</name>
</gene>
<keyword evidence="1 5" id="KW-0597">Phosphoprotein</keyword>
<organism evidence="8 9">
    <name type="scientific">Rhizobium loti</name>
    <name type="common">Mesorhizobium loti</name>
    <dbReference type="NCBI Taxonomy" id="381"/>
    <lineage>
        <taxon>Bacteria</taxon>
        <taxon>Pseudomonadati</taxon>
        <taxon>Pseudomonadota</taxon>
        <taxon>Alphaproteobacteria</taxon>
        <taxon>Hyphomicrobiales</taxon>
        <taxon>Phyllobacteriaceae</taxon>
        <taxon>Mesorhizobium</taxon>
    </lineage>
</organism>
<feature type="modified residue" description="4-aspartylphosphate" evidence="5">
    <location>
        <position position="57"/>
    </location>
</feature>
<dbReference type="SMART" id="SM00421">
    <property type="entry name" value="HTH_LUXR"/>
    <property type="match status" value="1"/>
</dbReference>
<keyword evidence="3 8" id="KW-0238">DNA-binding</keyword>
<evidence type="ECO:0000259" key="7">
    <source>
        <dbReference type="PROSITE" id="PS50110"/>
    </source>
</evidence>
<dbReference type="PROSITE" id="PS50043">
    <property type="entry name" value="HTH_LUXR_2"/>
    <property type="match status" value="1"/>
</dbReference>
<dbReference type="PANTHER" id="PTHR43214">
    <property type="entry name" value="TWO-COMPONENT RESPONSE REGULATOR"/>
    <property type="match status" value="1"/>
</dbReference>
<dbReference type="CDD" id="cd06170">
    <property type="entry name" value="LuxR_C_like"/>
    <property type="match status" value="1"/>
</dbReference>
<dbReference type="Gene3D" id="3.40.50.2300">
    <property type="match status" value="1"/>
</dbReference>
<dbReference type="SUPFAM" id="SSF52172">
    <property type="entry name" value="CheY-like"/>
    <property type="match status" value="1"/>
</dbReference>
<keyword evidence="4" id="KW-0804">Transcription</keyword>
<dbReference type="Pfam" id="PF00196">
    <property type="entry name" value="GerE"/>
    <property type="match status" value="1"/>
</dbReference>
<dbReference type="InterPro" id="IPR001789">
    <property type="entry name" value="Sig_transdc_resp-reg_receiver"/>
</dbReference>
<dbReference type="CDD" id="cd17535">
    <property type="entry name" value="REC_NarL-like"/>
    <property type="match status" value="1"/>
</dbReference>
<dbReference type="PANTHER" id="PTHR43214:SF41">
    <property type="entry name" value="NITRATE_NITRITE RESPONSE REGULATOR PROTEIN NARP"/>
    <property type="match status" value="1"/>
</dbReference>
<dbReference type="GO" id="GO:0000160">
    <property type="term" value="P:phosphorelay signal transduction system"/>
    <property type="evidence" value="ECO:0007669"/>
    <property type="project" value="InterPro"/>
</dbReference>
<dbReference type="EMBL" id="LZTJ01000001">
    <property type="protein sequence ID" value="OBP82785.1"/>
    <property type="molecule type" value="Genomic_DNA"/>
</dbReference>
<evidence type="ECO:0000259" key="6">
    <source>
        <dbReference type="PROSITE" id="PS50043"/>
    </source>
</evidence>
<dbReference type="PRINTS" id="PR00038">
    <property type="entry name" value="HTHLUXR"/>
</dbReference>
<evidence type="ECO:0000256" key="3">
    <source>
        <dbReference type="ARBA" id="ARBA00023125"/>
    </source>
</evidence>
<protein>
    <submittedName>
        <fullName evidence="8">DNA-binding response regulator</fullName>
    </submittedName>
</protein>
<evidence type="ECO:0000256" key="1">
    <source>
        <dbReference type="ARBA" id="ARBA00022553"/>
    </source>
</evidence>
<dbReference type="InterPro" id="IPR058245">
    <property type="entry name" value="NreC/VraR/RcsB-like_REC"/>
</dbReference>
<dbReference type="InterPro" id="IPR016032">
    <property type="entry name" value="Sig_transdc_resp-reg_C-effctor"/>
</dbReference>
<dbReference type="InterPro" id="IPR000792">
    <property type="entry name" value="Tscrpt_reg_LuxR_C"/>
</dbReference>
<keyword evidence="2" id="KW-0805">Transcription regulation</keyword>
<dbReference type="SUPFAM" id="SSF46894">
    <property type="entry name" value="C-terminal effector domain of the bipartite response regulators"/>
    <property type="match status" value="1"/>
</dbReference>
<comment type="caution">
    <text evidence="8">The sequence shown here is derived from an EMBL/GenBank/DDBJ whole genome shotgun (WGS) entry which is preliminary data.</text>
</comment>
<dbReference type="InterPro" id="IPR011006">
    <property type="entry name" value="CheY-like_superfamily"/>
</dbReference>
<dbReference type="GO" id="GO:0003677">
    <property type="term" value="F:DNA binding"/>
    <property type="evidence" value="ECO:0007669"/>
    <property type="project" value="UniProtKB-KW"/>
</dbReference>
<evidence type="ECO:0000313" key="8">
    <source>
        <dbReference type="EMBL" id="OBP82785.1"/>
    </source>
</evidence>
<dbReference type="PROSITE" id="PS50110">
    <property type="entry name" value="RESPONSE_REGULATORY"/>
    <property type="match status" value="1"/>
</dbReference>
<dbReference type="GO" id="GO:0006355">
    <property type="term" value="P:regulation of DNA-templated transcription"/>
    <property type="evidence" value="ECO:0007669"/>
    <property type="project" value="InterPro"/>
</dbReference>
<name>A0A1A5I353_RHILI</name>
<evidence type="ECO:0000256" key="2">
    <source>
        <dbReference type="ARBA" id="ARBA00023015"/>
    </source>
</evidence>
<sequence>MIGTIRIAIVDDHPLFREGVTRSLSEIGGFEIVGEGATAQDAERIASTVQPDILLLDISMPGGGLSAVASILAVHPAQKIVMLTVSETNADVTTALNAGVQGYILKGVGSRALAEILRNVAAGESYLSPMLSARLLSDLQSPQSANGVADRLRQLTERQTEILRLVAEGLSNKEVALRLELQEKTVKHHMTGVLSKLNVRNRTEAALMMREFRDRDRNRL</sequence>
<evidence type="ECO:0000256" key="4">
    <source>
        <dbReference type="ARBA" id="ARBA00023163"/>
    </source>
</evidence>
<dbReference type="RefSeq" id="WP_032932385.1">
    <property type="nucleotide sequence ID" value="NZ_LZTH01000034.1"/>
</dbReference>
<dbReference type="Pfam" id="PF00072">
    <property type="entry name" value="Response_reg"/>
    <property type="match status" value="1"/>
</dbReference>